<evidence type="ECO:0000256" key="2">
    <source>
        <dbReference type="ARBA" id="ARBA00009209"/>
    </source>
</evidence>
<evidence type="ECO:0000256" key="6">
    <source>
        <dbReference type="ARBA" id="ARBA00023295"/>
    </source>
</evidence>
<evidence type="ECO:0000256" key="4">
    <source>
        <dbReference type="ARBA" id="ARBA00022801"/>
    </source>
</evidence>
<evidence type="ECO:0000256" key="5">
    <source>
        <dbReference type="ARBA" id="ARBA00023001"/>
    </source>
</evidence>
<evidence type="ECO:0000256" key="8">
    <source>
        <dbReference type="PROSITE-ProRule" id="PRU10058"/>
    </source>
</evidence>
<comment type="similarity">
    <text evidence="2 9">Belongs to the glycosyl hydrolase 8 (cellulase D) family.</text>
</comment>
<keyword evidence="7 9" id="KW-0624">Polysaccharide degradation</keyword>
<dbReference type="Proteomes" id="UP000824366">
    <property type="component" value="Chromosome"/>
</dbReference>
<evidence type="ECO:0000256" key="1">
    <source>
        <dbReference type="ARBA" id="ARBA00000966"/>
    </source>
</evidence>
<keyword evidence="5" id="KW-0136">Cellulose degradation</keyword>
<keyword evidence="3" id="KW-0732">Signal</keyword>
<keyword evidence="6 9" id="KW-0326">Glycosidase</keyword>
<evidence type="ECO:0000256" key="9">
    <source>
        <dbReference type="RuleBase" id="RU361167"/>
    </source>
</evidence>
<keyword evidence="11" id="KW-1185">Reference proteome</keyword>
<dbReference type="PRINTS" id="PR00735">
    <property type="entry name" value="GLHYDRLASE8"/>
</dbReference>
<protein>
    <recommendedName>
        <fullName evidence="9">Glucanase</fullName>
        <ecNumber evidence="9">3.2.1.-</ecNumber>
    </recommendedName>
</protein>
<dbReference type="EC" id="3.2.1.-" evidence="9"/>
<sequence length="398" mass="42679">MPKTTSPSAPVAALAARAFPYQATYTTGVIRPTNVTQDEMNAAVSTHYTAWKRAYIRTDGGQGSWVKYDSTNATVSEAHGYGMVLSAYMADKSLLDDMFRFFKAHPSIHSAHLMAWKQSLSGNAMVDVAGGDSATDGDLDIAYALLLADVQWGSAGSTNYKAEALLILHDVLANEVNPVTGNLTTGDAATGADADHTRPSDFMTDHLLAFAQADSANAARWKQVYSTVSAAVNYQFTHGSQNTGLMPDFMVLSGGNFIPVPGQYLETPHDGDFAYNACRTPWRLAMSFILYGKTDMLSAQQQTAAWIARATAGVPNKIRAGYWVTNGANGTVYAGYDDLAFTAPMAVNAMLGGPAAQAWLNSLWTSIAGGDYPVTVNYYGDSIRLQVLLTVSGNWWAP</sequence>
<gene>
    <name evidence="10" type="ORF">MIZ03_0828</name>
</gene>
<evidence type="ECO:0000256" key="7">
    <source>
        <dbReference type="ARBA" id="ARBA00023326"/>
    </source>
</evidence>
<dbReference type="Gene3D" id="1.50.10.10">
    <property type="match status" value="1"/>
</dbReference>
<dbReference type="EMBL" id="AP024238">
    <property type="protein sequence ID" value="BCO25949.1"/>
    <property type="molecule type" value="Genomic_DNA"/>
</dbReference>
<dbReference type="PROSITE" id="PS00812">
    <property type="entry name" value="GLYCOSYL_HYDROL_F8"/>
    <property type="match status" value="1"/>
</dbReference>
<organism evidence="10 11">
    <name type="scientific">Rhodoferax lithotrophicus</name>
    <dbReference type="NCBI Taxonomy" id="2798804"/>
    <lineage>
        <taxon>Bacteria</taxon>
        <taxon>Pseudomonadati</taxon>
        <taxon>Pseudomonadota</taxon>
        <taxon>Betaproteobacteria</taxon>
        <taxon>Burkholderiales</taxon>
        <taxon>Comamonadaceae</taxon>
        <taxon>Rhodoferax</taxon>
    </lineage>
</organism>
<dbReference type="InterPro" id="IPR002037">
    <property type="entry name" value="Glyco_hydro_8"/>
</dbReference>
<comment type="catalytic activity">
    <reaction evidence="1">
        <text>Endohydrolysis of (1-&gt;4)-beta-D-glucosidic linkages in cellulose, lichenin and cereal beta-D-glucans.</text>
        <dbReference type="EC" id="3.2.1.4"/>
    </reaction>
</comment>
<keyword evidence="7 9" id="KW-0119">Carbohydrate metabolism</keyword>
<reference evidence="10 11" key="1">
    <citation type="journal article" date="2021" name="Microbiol. Spectr.">
        <title>A Single Bacterium Capable of Oxidation and Reduction of Iron at Circumneutral pH.</title>
        <authorList>
            <person name="Kato S."/>
            <person name="Ohkuma M."/>
        </authorList>
    </citation>
    <scope>NUCLEOTIDE SEQUENCE [LARGE SCALE GENOMIC DNA]</scope>
    <source>
        <strain evidence="10 11">MIZ03</strain>
    </source>
</reference>
<dbReference type="RefSeq" id="WP_223908594.1">
    <property type="nucleotide sequence ID" value="NZ_AP024238.1"/>
</dbReference>
<accession>A0ABM7MI82</accession>
<dbReference type="Pfam" id="PF01270">
    <property type="entry name" value="Glyco_hydro_8"/>
    <property type="match status" value="1"/>
</dbReference>
<proteinExistence type="inferred from homology"/>
<evidence type="ECO:0000256" key="3">
    <source>
        <dbReference type="ARBA" id="ARBA00022729"/>
    </source>
</evidence>
<evidence type="ECO:0000313" key="10">
    <source>
        <dbReference type="EMBL" id="BCO25949.1"/>
    </source>
</evidence>
<evidence type="ECO:0000313" key="11">
    <source>
        <dbReference type="Proteomes" id="UP000824366"/>
    </source>
</evidence>
<dbReference type="SUPFAM" id="SSF48208">
    <property type="entry name" value="Six-hairpin glycosidases"/>
    <property type="match status" value="1"/>
</dbReference>
<dbReference type="InterPro" id="IPR019834">
    <property type="entry name" value="Glyco_hydro_8_CS"/>
</dbReference>
<dbReference type="InterPro" id="IPR012341">
    <property type="entry name" value="6hp_glycosidase-like_sf"/>
</dbReference>
<keyword evidence="4 9" id="KW-0378">Hydrolase</keyword>
<feature type="active site" description="Nucleophile" evidence="8">
    <location>
        <position position="136"/>
    </location>
</feature>
<name>A0ABM7MI82_9BURK</name>
<dbReference type="InterPro" id="IPR008928">
    <property type="entry name" value="6-hairpin_glycosidase_sf"/>
</dbReference>